<gene>
    <name evidence="1" type="ORF">NM688_g9255</name>
</gene>
<dbReference type="EMBL" id="JANHOG010002807">
    <property type="protein sequence ID" value="KAJ3519754.1"/>
    <property type="molecule type" value="Genomic_DNA"/>
</dbReference>
<reference evidence="1" key="1">
    <citation type="submission" date="2022-07" db="EMBL/GenBank/DDBJ databases">
        <title>Genome Sequence of Phlebia brevispora.</title>
        <authorList>
            <person name="Buettner E."/>
        </authorList>
    </citation>
    <scope>NUCLEOTIDE SEQUENCE</scope>
    <source>
        <strain evidence="1">MPL23</strain>
    </source>
</reference>
<sequence length="329" mass="36859">MSHRLSTGGGYGYLSGQHGLVIDNIVQATVITADGSIRTASSTENRDLFYGIRGGGSNFGVVTEFVYKLHDQKNPIYGGLVIFTPDKLPALAKELAEWWPHATEKECIMVVFTRGPDHNPAIIANIFYNGSKAEAEKYTKRFTDIGPIVDTRQEMPYKNMNTVLNGMAEHGRCCWMRGVLMDETSRMLTPEIFDKVISYSEDGKFDTALMFEFLPHGKINAISPHETPYCRHLPGNALSLVQWNENTPENAAKGLDLATKISSLVKVPGEAYGNYSPDTEALPVAEDPVKPNRAKDLFREQYPRMQEIKRKYDPDMLFNKWFVVNPVSA</sequence>
<evidence type="ECO:0000313" key="2">
    <source>
        <dbReference type="Proteomes" id="UP001148662"/>
    </source>
</evidence>
<dbReference type="Proteomes" id="UP001148662">
    <property type="component" value="Unassembled WGS sequence"/>
</dbReference>
<proteinExistence type="predicted"/>
<evidence type="ECO:0000313" key="1">
    <source>
        <dbReference type="EMBL" id="KAJ3519754.1"/>
    </source>
</evidence>
<protein>
    <submittedName>
        <fullName evidence="1">Uncharacterized protein</fullName>
    </submittedName>
</protein>
<keyword evidence="2" id="KW-1185">Reference proteome</keyword>
<accession>A0ACC1RHQ4</accession>
<name>A0ACC1RHQ4_9APHY</name>
<comment type="caution">
    <text evidence="1">The sequence shown here is derived from an EMBL/GenBank/DDBJ whole genome shotgun (WGS) entry which is preliminary data.</text>
</comment>
<organism evidence="1 2">
    <name type="scientific">Phlebia brevispora</name>
    <dbReference type="NCBI Taxonomy" id="194682"/>
    <lineage>
        <taxon>Eukaryota</taxon>
        <taxon>Fungi</taxon>
        <taxon>Dikarya</taxon>
        <taxon>Basidiomycota</taxon>
        <taxon>Agaricomycotina</taxon>
        <taxon>Agaricomycetes</taxon>
        <taxon>Polyporales</taxon>
        <taxon>Meruliaceae</taxon>
        <taxon>Phlebia</taxon>
    </lineage>
</organism>